<evidence type="ECO:0000256" key="6">
    <source>
        <dbReference type="SAM" id="SignalP"/>
    </source>
</evidence>
<evidence type="ECO:0000256" key="5">
    <source>
        <dbReference type="RuleBase" id="RU003357"/>
    </source>
</evidence>
<dbReference type="EMBL" id="JANUHC010000001">
    <property type="protein sequence ID" value="MCS0628046.1"/>
    <property type="molecule type" value="Genomic_DNA"/>
</dbReference>
<dbReference type="InterPro" id="IPR000531">
    <property type="entry name" value="Beta-barrel_TonB"/>
</dbReference>
<evidence type="ECO:0000259" key="8">
    <source>
        <dbReference type="Pfam" id="PF07715"/>
    </source>
</evidence>
<dbReference type="Pfam" id="PF00593">
    <property type="entry name" value="TonB_dep_Rec_b-barrel"/>
    <property type="match status" value="1"/>
</dbReference>
<dbReference type="Gene3D" id="2.40.170.20">
    <property type="entry name" value="TonB-dependent receptor, beta-barrel domain"/>
    <property type="match status" value="1"/>
</dbReference>
<dbReference type="InterPro" id="IPR037066">
    <property type="entry name" value="Plug_dom_sf"/>
</dbReference>
<proteinExistence type="inferred from homology"/>
<keyword evidence="6" id="KW-0732">Signal</keyword>
<dbReference type="RefSeq" id="WP_259447300.1">
    <property type="nucleotide sequence ID" value="NZ_CP119520.1"/>
</dbReference>
<dbReference type="Gene3D" id="2.170.130.10">
    <property type="entry name" value="TonB-dependent receptor, plug domain"/>
    <property type="match status" value="1"/>
</dbReference>
<keyword evidence="3 5" id="KW-0472">Membrane</keyword>
<protein>
    <submittedName>
        <fullName evidence="9">TonB-dependent receptor</fullName>
    </submittedName>
</protein>
<name>A0ABT2BSE6_9BURK</name>
<evidence type="ECO:0000313" key="10">
    <source>
        <dbReference type="Proteomes" id="UP001165263"/>
    </source>
</evidence>
<evidence type="ECO:0000256" key="4">
    <source>
        <dbReference type="ARBA" id="ARBA00023237"/>
    </source>
</evidence>
<feature type="domain" description="TonB-dependent receptor-like beta-barrel" evidence="7">
    <location>
        <begin position="419"/>
        <end position="967"/>
    </location>
</feature>
<dbReference type="PANTHER" id="PTHR40980">
    <property type="entry name" value="PLUG DOMAIN-CONTAINING PROTEIN"/>
    <property type="match status" value="1"/>
</dbReference>
<keyword evidence="9" id="KW-0675">Receptor</keyword>
<feature type="signal peptide" evidence="6">
    <location>
        <begin position="1"/>
        <end position="25"/>
    </location>
</feature>
<evidence type="ECO:0000256" key="3">
    <source>
        <dbReference type="ARBA" id="ARBA00023136"/>
    </source>
</evidence>
<dbReference type="Pfam" id="PF07715">
    <property type="entry name" value="Plug"/>
    <property type="match status" value="1"/>
</dbReference>
<evidence type="ECO:0000259" key="7">
    <source>
        <dbReference type="Pfam" id="PF00593"/>
    </source>
</evidence>
<accession>A0ABT2BSE6</accession>
<dbReference type="Proteomes" id="UP001165263">
    <property type="component" value="Unassembled WGS sequence"/>
</dbReference>
<keyword evidence="5" id="KW-0798">TonB box</keyword>
<organism evidence="9 10">
    <name type="scientific">Telluria mixta</name>
    <dbReference type="NCBI Taxonomy" id="34071"/>
    <lineage>
        <taxon>Bacteria</taxon>
        <taxon>Pseudomonadati</taxon>
        <taxon>Pseudomonadota</taxon>
        <taxon>Betaproteobacteria</taxon>
        <taxon>Burkholderiales</taxon>
        <taxon>Oxalobacteraceae</taxon>
        <taxon>Telluria group</taxon>
        <taxon>Telluria</taxon>
    </lineage>
</organism>
<dbReference type="SUPFAM" id="SSF56935">
    <property type="entry name" value="Porins"/>
    <property type="match status" value="1"/>
</dbReference>
<comment type="similarity">
    <text evidence="2 5">Belongs to the TonB-dependent receptor family.</text>
</comment>
<comment type="subcellular location">
    <subcellularLocation>
        <location evidence="1 5">Cell outer membrane</location>
    </subcellularLocation>
</comment>
<gene>
    <name evidence="9" type="ORF">NX786_01635</name>
</gene>
<evidence type="ECO:0000313" key="9">
    <source>
        <dbReference type="EMBL" id="MCS0628046.1"/>
    </source>
</evidence>
<dbReference type="InterPro" id="IPR010104">
    <property type="entry name" value="TonB_rcpt_bac"/>
</dbReference>
<feature type="domain" description="TonB-dependent receptor plug" evidence="8">
    <location>
        <begin position="51"/>
        <end position="159"/>
    </location>
</feature>
<dbReference type="InterPro" id="IPR036942">
    <property type="entry name" value="Beta-barrel_TonB_sf"/>
</dbReference>
<dbReference type="NCBIfam" id="TIGR01782">
    <property type="entry name" value="TonB-Xanth-Caul"/>
    <property type="match status" value="1"/>
</dbReference>
<feature type="chain" id="PRO_5045170295" evidence="6">
    <location>
        <begin position="26"/>
        <end position="1002"/>
    </location>
</feature>
<dbReference type="PANTHER" id="PTHR40980:SF3">
    <property type="entry name" value="TONB-DEPENDENT RECEPTOR-LIKE BETA-BARREL DOMAIN-CONTAINING PROTEIN"/>
    <property type="match status" value="1"/>
</dbReference>
<keyword evidence="4" id="KW-0998">Cell outer membrane</keyword>
<evidence type="ECO:0000256" key="1">
    <source>
        <dbReference type="ARBA" id="ARBA00004442"/>
    </source>
</evidence>
<sequence>MKRTNKTAIALAVAHLAWGAGTAHAQTETEAKAVVVVTGQRAALASAQKLKQDADEIVDSVVADDIGKLPDRSVTEVLQRVVGISINRQAGDNERFSVEGAGVNIRGLNYVRSELNGREAFASNGGRSISWGDIPPELMAGVDVYKNPSAEQTEGGISGLVNLRTALPFDFKGQRGALSVEATHSTLRKGRPDPSVSGLYSNRWKTGFGEFGALVDIASSDSSTQTDTFQFEPFFPRTDIEPGRTVWIPKGAQWRNYQYDRKRQGAYGALQWKRDNLQSHLTYFQSRYKDSANEQSIFSSASPYDLKVSPDTVYDAKGAFVTGTLSDTKNGGIPFSNAGGFNKGDSKTTDVSWNVQWRVADNWTLTSDLQHVRSTGSHFTSAVGLGMLMPNESLDLRGSLPTIHFTDAQRAFLADPANYYWESTMEHLDRTKGTMKAWKGDARYAFDHPVLRDVRFGVRLTDREARTVNSDPSWNWAGVTPPWLLGWDIPKLAYLNDPRFNAPHVTQQFNNFFGGDVSVPAVVFPAPSVASGYPASYQTLHDYHDAILCPERIAANGGDWGNPCQIWKAAKFGGDNPAGTNHQKEKTRALYAQLRFGFDDLKYPIDGNVGLRYVQTRSHSTGYMSYTPGAPFGQGTQATGIPVPYIPAYLNKSDVENKYNNFLPTVNLRLKASDTLQFRLAYGKSMSRPDFSQLQAYTTLSQEIVSSVNEETKVVNVTAVNRTGNAQGNPALRPITSNQLDVTAEWYFAKSGSLTLALFDKHLKDVIINQTTSVSLPDITGTPQQFLVTSPVNGAKGIARGGEIAYQQYFDNVPDWLRGIGVSANYTYVHSKRSLYNPVFSEYCSGGQNAANVNLNLNGCDIDGRAFGNLPLTQLSQNAYNLAILYDKGPWSARLAYNWRSRYLLSTNTNGTQGSNGTDTNPASPTFGQHNVAWGLPLWADAYGQLDGGISYKFSENLKFDFQAQNLTDARYSQTMHQGIGDKVRAVFVSGPRYSLRVGYTF</sequence>
<comment type="caution">
    <text evidence="9">The sequence shown here is derived from an EMBL/GenBank/DDBJ whole genome shotgun (WGS) entry which is preliminary data.</text>
</comment>
<dbReference type="InterPro" id="IPR012910">
    <property type="entry name" value="Plug_dom"/>
</dbReference>
<keyword evidence="10" id="KW-1185">Reference proteome</keyword>
<reference evidence="9" key="1">
    <citation type="submission" date="2022-08" db="EMBL/GenBank/DDBJ databases">
        <title>Reclassification of Massilia species as members of the genera Telluria, Duganella, Pseudoduganella, Mokoshia gen. nov. and Zemynaea gen. nov. using orthogonal and non-orthogonal genome-based approaches.</title>
        <authorList>
            <person name="Bowman J.P."/>
        </authorList>
    </citation>
    <scope>NUCLEOTIDE SEQUENCE</scope>
    <source>
        <strain evidence="9">LMG 11547</strain>
    </source>
</reference>
<evidence type="ECO:0000256" key="2">
    <source>
        <dbReference type="ARBA" id="ARBA00009810"/>
    </source>
</evidence>